<gene>
    <name evidence="3" type="ORF">EUA03_20045</name>
</gene>
<feature type="compositionally biased region" description="Low complexity" evidence="1">
    <location>
        <begin position="180"/>
        <end position="193"/>
    </location>
</feature>
<keyword evidence="2" id="KW-0732">Signal</keyword>
<accession>A0A4R5WAJ5</accession>
<feature type="compositionally biased region" description="Pro residues" evidence="1">
    <location>
        <begin position="36"/>
        <end position="47"/>
    </location>
</feature>
<evidence type="ECO:0000256" key="1">
    <source>
        <dbReference type="SAM" id="MobiDB-lite"/>
    </source>
</evidence>
<name>A0A4R5WAJ5_MYCMU</name>
<reference evidence="3 4" key="1">
    <citation type="submission" date="2019-01" db="EMBL/GenBank/DDBJ databases">
        <title>High-quality-draft genome sequences of five non-tuberculosis mycobacteriaceae isolated from a nosocomial environment.</title>
        <authorList>
            <person name="Tiago I."/>
            <person name="Alarico S."/>
            <person name="Pereira S.G."/>
            <person name="Coelho C."/>
            <person name="Maranha A."/>
            <person name="Empadinhas N."/>
        </authorList>
    </citation>
    <scope>NUCLEOTIDE SEQUENCE [LARGE SCALE GENOMIC DNA]</scope>
    <source>
        <strain evidence="3 4">24AIII</strain>
    </source>
</reference>
<feature type="signal peptide" evidence="2">
    <location>
        <begin position="1"/>
        <end position="32"/>
    </location>
</feature>
<dbReference type="AlphaFoldDB" id="A0A4R5WAJ5"/>
<feature type="chain" id="PRO_5039253307" evidence="2">
    <location>
        <begin position="33"/>
        <end position="193"/>
    </location>
</feature>
<evidence type="ECO:0000313" key="3">
    <source>
        <dbReference type="EMBL" id="TDK86287.1"/>
    </source>
</evidence>
<evidence type="ECO:0000256" key="2">
    <source>
        <dbReference type="SAM" id="SignalP"/>
    </source>
</evidence>
<dbReference type="RefSeq" id="WP_133427711.1">
    <property type="nucleotide sequence ID" value="NZ_SDLO01000019.1"/>
</dbReference>
<sequence length="193" mass="19590">MTSIGRGRLAAASLACATAVATSTSLFLAATAAADPAPPAPPAPPAVPAGDSAPPSAGPHNVTYRARIDGVSRGTLITYRLTDTQLNSATPSLLPGESFEASAVLNNAANAGMQVSIQWPYSASLHCEILVDDEIVAQADQFVAPRLTPQRQDPGYGVLSCGSVTDFDPSQQYSAELPGTPATPAAPATPVAH</sequence>
<dbReference type="Proteomes" id="UP000294929">
    <property type="component" value="Unassembled WGS sequence"/>
</dbReference>
<proteinExistence type="predicted"/>
<dbReference type="EMBL" id="SDLO01000019">
    <property type="protein sequence ID" value="TDK86287.1"/>
    <property type="molecule type" value="Genomic_DNA"/>
</dbReference>
<feature type="compositionally biased region" description="Low complexity" evidence="1">
    <location>
        <begin position="48"/>
        <end position="59"/>
    </location>
</feature>
<comment type="caution">
    <text evidence="3">The sequence shown here is derived from an EMBL/GenBank/DDBJ whole genome shotgun (WGS) entry which is preliminary data.</text>
</comment>
<organism evidence="3 4">
    <name type="scientific">Mycolicibacterium mucogenicum</name>
    <name type="common">Mycobacterium mucogenicum</name>
    <dbReference type="NCBI Taxonomy" id="56689"/>
    <lineage>
        <taxon>Bacteria</taxon>
        <taxon>Bacillati</taxon>
        <taxon>Actinomycetota</taxon>
        <taxon>Actinomycetes</taxon>
        <taxon>Mycobacteriales</taxon>
        <taxon>Mycobacteriaceae</taxon>
        <taxon>Mycolicibacterium</taxon>
    </lineage>
</organism>
<feature type="region of interest" description="Disordered" evidence="1">
    <location>
        <begin position="34"/>
        <end position="60"/>
    </location>
</feature>
<protein>
    <submittedName>
        <fullName evidence="3">Uncharacterized protein</fullName>
    </submittedName>
</protein>
<evidence type="ECO:0000313" key="4">
    <source>
        <dbReference type="Proteomes" id="UP000294929"/>
    </source>
</evidence>
<feature type="region of interest" description="Disordered" evidence="1">
    <location>
        <begin position="170"/>
        <end position="193"/>
    </location>
</feature>